<evidence type="ECO:0000256" key="1">
    <source>
        <dbReference type="SAM" id="SignalP"/>
    </source>
</evidence>
<feature type="chain" id="PRO_5002061926" description="ET module" evidence="1">
    <location>
        <begin position="20"/>
        <end position="112"/>
    </location>
</feature>
<gene>
    <name evidence="2" type="ORF">OESDEN_10348</name>
</gene>
<accession>A0A0B1SWY5</accession>
<keyword evidence="1" id="KW-0732">Signal</keyword>
<name>A0A0B1SWY5_OESDE</name>
<dbReference type="PANTHER" id="PTHR34721">
    <property type="entry name" value="PROTEIN CBG09734"/>
    <property type="match status" value="1"/>
</dbReference>
<dbReference type="Proteomes" id="UP000053660">
    <property type="component" value="Unassembled WGS sequence"/>
</dbReference>
<organism evidence="2 3">
    <name type="scientific">Oesophagostomum dentatum</name>
    <name type="common">Nodular worm</name>
    <dbReference type="NCBI Taxonomy" id="61180"/>
    <lineage>
        <taxon>Eukaryota</taxon>
        <taxon>Metazoa</taxon>
        <taxon>Ecdysozoa</taxon>
        <taxon>Nematoda</taxon>
        <taxon>Chromadorea</taxon>
        <taxon>Rhabditida</taxon>
        <taxon>Rhabditina</taxon>
        <taxon>Rhabditomorpha</taxon>
        <taxon>Strongyloidea</taxon>
        <taxon>Strongylidae</taxon>
        <taxon>Oesophagostomum</taxon>
    </lineage>
</organism>
<feature type="signal peptide" evidence="1">
    <location>
        <begin position="1"/>
        <end position="19"/>
    </location>
</feature>
<dbReference type="EMBL" id="KN553731">
    <property type="protein sequence ID" value="KHJ89818.1"/>
    <property type="molecule type" value="Genomic_DNA"/>
</dbReference>
<evidence type="ECO:0008006" key="4">
    <source>
        <dbReference type="Google" id="ProtNLM"/>
    </source>
</evidence>
<proteinExistence type="predicted"/>
<evidence type="ECO:0000313" key="2">
    <source>
        <dbReference type="EMBL" id="KHJ89818.1"/>
    </source>
</evidence>
<evidence type="ECO:0000313" key="3">
    <source>
        <dbReference type="Proteomes" id="UP000053660"/>
    </source>
</evidence>
<keyword evidence="3" id="KW-1185">Reference proteome</keyword>
<dbReference type="AlphaFoldDB" id="A0A0B1SWY5"/>
<sequence length="112" mass="12510">MAFLRYGVLLLAILTVAFAIKCYTDTVKNNEKPNTTHDCKSTSYCIKKTDTTNKDTIHQFYCDDLKICSKNTCTTNGKVTTCCCSNKDLCNGSSKFSAFFILLSIVLARAFF</sequence>
<dbReference type="OrthoDB" id="5858699at2759"/>
<protein>
    <recommendedName>
        <fullName evidence="4">ET module</fullName>
    </recommendedName>
</protein>
<dbReference type="PANTHER" id="PTHR34721:SF11">
    <property type="entry name" value="ACTIVIN_RECP DOMAIN-CONTAINING PROTEIN"/>
    <property type="match status" value="1"/>
</dbReference>
<reference evidence="2 3" key="1">
    <citation type="submission" date="2014-03" db="EMBL/GenBank/DDBJ databases">
        <title>Draft genome of the hookworm Oesophagostomum dentatum.</title>
        <authorList>
            <person name="Mitreva M."/>
        </authorList>
    </citation>
    <scope>NUCLEOTIDE SEQUENCE [LARGE SCALE GENOMIC DNA]</scope>
    <source>
        <strain evidence="2 3">OD-Hann</strain>
    </source>
</reference>